<keyword evidence="1" id="KW-0732">Signal</keyword>
<dbReference type="PROSITE" id="PS51257">
    <property type="entry name" value="PROKAR_LIPOPROTEIN"/>
    <property type="match status" value="1"/>
</dbReference>
<protein>
    <submittedName>
        <fullName evidence="2">Uncharacterized protein</fullName>
    </submittedName>
</protein>
<proteinExistence type="predicted"/>
<feature type="chain" id="PRO_5001852865" evidence="1">
    <location>
        <begin position="21"/>
        <end position="160"/>
    </location>
</feature>
<dbReference type="HOGENOM" id="CLU_1651376_0_0_6"/>
<dbReference type="EMBL" id="AP014633">
    <property type="protein sequence ID" value="BAP55847.1"/>
    <property type="molecule type" value="Genomic_DNA"/>
</dbReference>
<feature type="signal peptide" evidence="1">
    <location>
        <begin position="1"/>
        <end position="20"/>
    </location>
</feature>
<organism evidence="2 3">
    <name type="scientific">Thioploca ingrica</name>
    <dbReference type="NCBI Taxonomy" id="40754"/>
    <lineage>
        <taxon>Bacteria</taxon>
        <taxon>Pseudomonadati</taxon>
        <taxon>Pseudomonadota</taxon>
        <taxon>Gammaproteobacteria</taxon>
        <taxon>Thiotrichales</taxon>
        <taxon>Thiotrichaceae</taxon>
        <taxon>Thioploca</taxon>
    </lineage>
</organism>
<dbReference type="KEGG" id="tig:THII_1550"/>
<dbReference type="Gene3D" id="2.60.40.10">
    <property type="entry name" value="Immunoglobulins"/>
    <property type="match status" value="1"/>
</dbReference>
<accession>A0A090AJW1</accession>
<dbReference type="SUPFAM" id="SSF49373">
    <property type="entry name" value="Invasin/intimin cell-adhesion fragments"/>
    <property type="match status" value="1"/>
</dbReference>
<name>A0A090AJW1_9GAMM</name>
<sequence length="160" mass="17003">MYFRFKRLAFFIILSLSACSDNVPTTIPLNAGDTLLTTANQAAKLHLEVLSSPENSTTIEMILGEGIELLATLEAQNGESLPNQSLSIASAKGNFLTENNLLTDHDGQATSLLLATTEGEDVITVKTPTGLTAQLAVVVNTPGDELEDDTSEEVPDVTLN</sequence>
<dbReference type="AlphaFoldDB" id="A0A090AJW1"/>
<evidence type="ECO:0000313" key="3">
    <source>
        <dbReference type="Proteomes" id="UP000031623"/>
    </source>
</evidence>
<keyword evidence="3" id="KW-1185">Reference proteome</keyword>
<evidence type="ECO:0000313" key="2">
    <source>
        <dbReference type="EMBL" id="BAP55847.1"/>
    </source>
</evidence>
<dbReference type="InterPro" id="IPR008964">
    <property type="entry name" value="Invasin/intimin_cell_adhesion"/>
</dbReference>
<dbReference type="InterPro" id="IPR013783">
    <property type="entry name" value="Ig-like_fold"/>
</dbReference>
<gene>
    <name evidence="2" type="ORF">THII_1550</name>
</gene>
<dbReference type="OrthoDB" id="5793250at2"/>
<dbReference type="Proteomes" id="UP000031623">
    <property type="component" value="Chromosome"/>
</dbReference>
<reference evidence="2" key="1">
    <citation type="journal article" date="2014" name="ISME J.">
        <title>Ecophysiology of Thioploca ingrica as revealed by the complete genome sequence supplemented with proteomic evidence.</title>
        <authorList>
            <person name="Kojima H."/>
            <person name="Ogura Y."/>
            <person name="Yamamoto N."/>
            <person name="Togashi T."/>
            <person name="Mori H."/>
            <person name="Watanabe T."/>
            <person name="Nemoto F."/>
            <person name="Kurokawa K."/>
            <person name="Hayashi T."/>
            <person name="Fukui M."/>
        </authorList>
    </citation>
    <scope>NUCLEOTIDE SEQUENCE [LARGE SCALE GENOMIC DNA]</scope>
</reference>
<evidence type="ECO:0000256" key="1">
    <source>
        <dbReference type="SAM" id="SignalP"/>
    </source>
</evidence>